<dbReference type="InterPro" id="IPR035965">
    <property type="entry name" value="PAS-like_dom_sf"/>
</dbReference>
<feature type="domain" description="Histidine kinase" evidence="12">
    <location>
        <begin position="697"/>
        <end position="923"/>
    </location>
</feature>
<feature type="modified residue" description="4-aspartylphosphate" evidence="9">
    <location>
        <position position="996"/>
    </location>
</feature>
<dbReference type="SUPFAM" id="SSF47384">
    <property type="entry name" value="Homodimeric domain of signal transducing histidine kinase"/>
    <property type="match status" value="1"/>
</dbReference>
<dbReference type="SUPFAM" id="SSF55874">
    <property type="entry name" value="ATPase domain of HSP90 chaperone/DNA topoisomerase II/histidine kinase"/>
    <property type="match status" value="1"/>
</dbReference>
<dbReference type="Pfam" id="PF08447">
    <property type="entry name" value="PAS_3"/>
    <property type="match status" value="1"/>
</dbReference>
<reference evidence="16 17" key="1">
    <citation type="journal article" date="2019" name="Antonie Van Leeuwenhoek">
        <title>Description of 'Ca. Methylobacter oryzae' KRF1, a novel species from the environmentally important Methylobacter clade 2.</title>
        <authorList>
            <person name="Khatri K."/>
            <person name="Mohite J.A."/>
            <person name="Pandit P.S."/>
            <person name="Bahulikar R."/>
            <person name="Rahalkar M.C."/>
        </authorList>
    </citation>
    <scope>NUCLEOTIDE SEQUENCE [LARGE SCALE GENOMIC DNA]</scope>
    <source>
        <strain evidence="16 17">KRF1</strain>
    </source>
</reference>
<dbReference type="InterPro" id="IPR001789">
    <property type="entry name" value="Sig_transdc_resp-reg_receiver"/>
</dbReference>
<keyword evidence="11" id="KW-0812">Transmembrane</keyword>
<feature type="transmembrane region" description="Helical" evidence="11">
    <location>
        <begin position="7"/>
        <end position="28"/>
    </location>
</feature>
<dbReference type="InterPro" id="IPR013656">
    <property type="entry name" value="PAS_4"/>
</dbReference>
<dbReference type="Pfam" id="PF02518">
    <property type="entry name" value="HATPase_c"/>
    <property type="match status" value="1"/>
</dbReference>
<name>A0ABY3CFV7_9GAMM</name>
<dbReference type="SMART" id="SM00086">
    <property type="entry name" value="PAC"/>
    <property type="match status" value="2"/>
</dbReference>
<organism evidence="16 17">
    <name type="scientific">Candidatus Methylobacter oryzae</name>
    <dbReference type="NCBI Taxonomy" id="2497749"/>
    <lineage>
        <taxon>Bacteria</taxon>
        <taxon>Pseudomonadati</taxon>
        <taxon>Pseudomonadota</taxon>
        <taxon>Gammaproteobacteria</taxon>
        <taxon>Methylococcales</taxon>
        <taxon>Methylococcaceae</taxon>
        <taxon>Methylobacter</taxon>
    </lineage>
</organism>
<dbReference type="Pfam" id="PF08448">
    <property type="entry name" value="PAS_4"/>
    <property type="match status" value="1"/>
</dbReference>
<keyword evidence="11" id="KW-0472">Membrane</keyword>
<feature type="domain" description="PAC" evidence="15">
    <location>
        <begin position="473"/>
        <end position="525"/>
    </location>
</feature>
<evidence type="ECO:0000256" key="9">
    <source>
        <dbReference type="PROSITE-ProRule" id="PRU00169"/>
    </source>
</evidence>
<evidence type="ECO:0000256" key="4">
    <source>
        <dbReference type="ARBA" id="ARBA00022679"/>
    </source>
</evidence>
<evidence type="ECO:0000256" key="3">
    <source>
        <dbReference type="ARBA" id="ARBA00022553"/>
    </source>
</evidence>
<dbReference type="Gene3D" id="3.30.450.20">
    <property type="entry name" value="PAS domain"/>
    <property type="match status" value="3"/>
</dbReference>
<dbReference type="InterPro" id="IPR004358">
    <property type="entry name" value="Sig_transdc_His_kin-like_C"/>
</dbReference>
<evidence type="ECO:0000256" key="2">
    <source>
        <dbReference type="ARBA" id="ARBA00012438"/>
    </source>
</evidence>
<evidence type="ECO:0000256" key="7">
    <source>
        <dbReference type="ARBA" id="ARBA00022840"/>
    </source>
</evidence>
<dbReference type="Pfam" id="PF00512">
    <property type="entry name" value="HisKA"/>
    <property type="match status" value="1"/>
</dbReference>
<dbReference type="InterPro" id="IPR001610">
    <property type="entry name" value="PAC"/>
</dbReference>
<dbReference type="Pfam" id="PF00989">
    <property type="entry name" value="PAS"/>
    <property type="match status" value="1"/>
</dbReference>
<evidence type="ECO:0000259" key="14">
    <source>
        <dbReference type="PROSITE" id="PS50112"/>
    </source>
</evidence>
<dbReference type="PROSITE" id="PS50112">
    <property type="entry name" value="PAS"/>
    <property type="match status" value="1"/>
</dbReference>
<dbReference type="RefSeq" id="WP_127027106.1">
    <property type="nucleotide sequence ID" value="NZ_RYFG02000010.1"/>
</dbReference>
<dbReference type="CDD" id="cd00082">
    <property type="entry name" value="HisKA"/>
    <property type="match status" value="1"/>
</dbReference>
<dbReference type="PANTHER" id="PTHR43065">
    <property type="entry name" value="SENSOR HISTIDINE KINASE"/>
    <property type="match status" value="1"/>
</dbReference>
<evidence type="ECO:0000256" key="5">
    <source>
        <dbReference type="ARBA" id="ARBA00022741"/>
    </source>
</evidence>
<feature type="transmembrane region" description="Helical" evidence="11">
    <location>
        <begin position="141"/>
        <end position="159"/>
    </location>
</feature>
<dbReference type="InterPro" id="IPR005467">
    <property type="entry name" value="His_kinase_dom"/>
</dbReference>
<evidence type="ECO:0000256" key="11">
    <source>
        <dbReference type="SAM" id="Phobius"/>
    </source>
</evidence>
<dbReference type="EC" id="2.7.13.3" evidence="2"/>
<dbReference type="InterPro" id="IPR011006">
    <property type="entry name" value="CheY-like_superfamily"/>
</dbReference>
<feature type="domain" description="Response regulatory" evidence="13">
    <location>
        <begin position="945"/>
        <end position="1061"/>
    </location>
</feature>
<dbReference type="SUPFAM" id="SSF52172">
    <property type="entry name" value="CheY-like"/>
    <property type="match status" value="1"/>
</dbReference>
<dbReference type="Gene3D" id="3.40.50.2300">
    <property type="match status" value="1"/>
</dbReference>
<accession>A0ABY3CFV7</accession>
<feature type="domain" description="PAS" evidence="14">
    <location>
        <begin position="398"/>
        <end position="469"/>
    </location>
</feature>
<comment type="catalytic activity">
    <reaction evidence="1">
        <text>ATP + protein L-histidine = ADP + protein N-phospho-L-histidine.</text>
        <dbReference type="EC" id="2.7.13.3"/>
    </reaction>
</comment>
<feature type="transmembrane region" description="Helical" evidence="11">
    <location>
        <begin position="110"/>
        <end position="129"/>
    </location>
</feature>
<evidence type="ECO:0000313" key="17">
    <source>
        <dbReference type="Proteomes" id="UP000733744"/>
    </source>
</evidence>
<evidence type="ECO:0000259" key="15">
    <source>
        <dbReference type="PROSITE" id="PS50113"/>
    </source>
</evidence>
<evidence type="ECO:0000256" key="10">
    <source>
        <dbReference type="SAM" id="Coils"/>
    </source>
</evidence>
<feature type="transmembrane region" description="Helical" evidence="11">
    <location>
        <begin position="73"/>
        <end position="94"/>
    </location>
</feature>
<feature type="coiled-coil region" evidence="10">
    <location>
        <begin position="530"/>
        <end position="557"/>
    </location>
</feature>
<dbReference type="Gene3D" id="1.10.287.130">
    <property type="match status" value="1"/>
</dbReference>
<dbReference type="SUPFAM" id="SSF55785">
    <property type="entry name" value="PYP-like sensor domain (PAS domain)"/>
    <property type="match status" value="3"/>
</dbReference>
<dbReference type="InterPro" id="IPR013767">
    <property type="entry name" value="PAS_fold"/>
</dbReference>
<dbReference type="CDD" id="cd00156">
    <property type="entry name" value="REC"/>
    <property type="match status" value="1"/>
</dbReference>
<keyword evidence="5" id="KW-0547">Nucleotide-binding</keyword>
<keyword evidence="17" id="KW-1185">Reference proteome</keyword>
<keyword evidence="10" id="KW-0175">Coiled coil</keyword>
<sequence>MDKRNIFFVSGKLPALLVGATILCALIPDAYFTMTQSVYRPIHTTLEFFSILAAFMIFGVTWYSLVPIRSANIMLLSCAMLSSSMLDFAHMLAYKEIPDFVASASNEESIAFWLTARFTIAATLCVISFKHTISHSRPQSRALLLFGFTLYTLLIYWAVFFHQDALPRMFIEGQGLTQFKIACEWGIISLFAIAAVNFGRQSNSSDSDTLSARFFSVTLIFIISELLFTRYKTSTDVFNALGHFYKIIGYLFLYRAVFVDTIQAPYYEIDQQQTRFRQLFENMTSGGIVFQAIDKGKDFVFLEVNHAMELIEKVDRDKIIGKRMKQFFPNAATNGLLDAVNRVWHTGRAEHFPLNYYHNECIVSCRENYLYRLADGNIVVIYDDITERKLAEQALQESERSFRVIFETSAVGMAETDPLTGQFLRVNLSFCRMTGYSEEELLCKTVSMLAHPDDLESYRDGLQRILSGNDSIDVSEKRYIHKNGREILVQVNKSPLRDENGVVVRILIAIADITERSQMEKQLYATACELEDKQVELEEKQAELKAKNDALQRSQIALQESSNRYMDLFDFAPIGYLTLTVEGLISEINLTGAKLLGLEQNVALHRNISSLFHAKEWERWNLHNQLTLSREDKQSGEFLIQRDDGTVFYALMDCQRRTTLASPAVRVSFTDITERKLLEKQLQQAQKMEVLGQLTGGIAHDFNNILAAVLGYANLALERCVSDPSDKLARYLGEIVSASERARDLIAKMLAYSRTASTEEKAHLNLASEVEKAVALLSAAIPAGIKVVTHIEPNVPAVQIDPIEIQQVLINLGVNSRDAIDDNGCIDITLERDRVNRKVCTICHNIIDTECVALEVKDNGKGIPDDLKQRIFDPFFTTKDIGKGSGLGLSMVQGIIVKNNAHLVLESNVGQGSSFRILFPLEHTKAVASEPAVVAQNEPNAESKHIWVVEDRGFLAAYYLELLHEQGYLVTIFTDPVDALRVFKLDQDQVDLILTDQTMPNMCGTELAEAMLAIKPNLPVVLTTGYSEKIDADKAIGMGIRCFLNKPIDGSKLLEILARELSPV</sequence>
<proteinExistence type="predicted"/>
<keyword evidence="8" id="KW-0902">Two-component regulatory system</keyword>
<dbReference type="InterPro" id="IPR003594">
    <property type="entry name" value="HATPase_dom"/>
</dbReference>
<evidence type="ECO:0000256" key="1">
    <source>
        <dbReference type="ARBA" id="ARBA00000085"/>
    </source>
</evidence>
<dbReference type="SMART" id="SM00387">
    <property type="entry name" value="HATPase_c"/>
    <property type="match status" value="1"/>
</dbReference>
<dbReference type="SMART" id="SM00448">
    <property type="entry name" value="REC"/>
    <property type="match status" value="1"/>
</dbReference>
<evidence type="ECO:0000259" key="12">
    <source>
        <dbReference type="PROSITE" id="PS50109"/>
    </source>
</evidence>
<keyword evidence="4" id="KW-0808">Transferase</keyword>
<feature type="transmembrane region" description="Helical" evidence="11">
    <location>
        <begin position="179"/>
        <end position="198"/>
    </location>
</feature>
<dbReference type="SMART" id="SM00091">
    <property type="entry name" value="PAS"/>
    <property type="match status" value="3"/>
</dbReference>
<dbReference type="InterPro" id="IPR000700">
    <property type="entry name" value="PAS-assoc_C"/>
</dbReference>
<dbReference type="InterPro" id="IPR033425">
    <property type="entry name" value="MASE3"/>
</dbReference>
<dbReference type="SMART" id="SM00388">
    <property type="entry name" value="HisKA"/>
    <property type="match status" value="1"/>
</dbReference>
<evidence type="ECO:0000256" key="6">
    <source>
        <dbReference type="ARBA" id="ARBA00022777"/>
    </source>
</evidence>
<feature type="transmembrane region" description="Helical" evidence="11">
    <location>
        <begin position="48"/>
        <end position="66"/>
    </location>
</feature>
<evidence type="ECO:0000313" key="16">
    <source>
        <dbReference type="EMBL" id="TRX02638.1"/>
    </source>
</evidence>
<dbReference type="InterPro" id="IPR013655">
    <property type="entry name" value="PAS_fold_3"/>
</dbReference>
<gene>
    <name evidence="16" type="ORF">EKO24_002395</name>
</gene>
<dbReference type="Pfam" id="PF00072">
    <property type="entry name" value="Response_reg"/>
    <property type="match status" value="1"/>
</dbReference>
<feature type="domain" description="PAC" evidence="15">
    <location>
        <begin position="634"/>
        <end position="684"/>
    </location>
</feature>
<comment type="caution">
    <text evidence="16">The sequence shown here is derived from an EMBL/GenBank/DDBJ whole genome shotgun (WGS) entry which is preliminary data.</text>
</comment>
<keyword evidence="6" id="KW-0418">Kinase</keyword>
<dbReference type="Gene3D" id="3.30.565.10">
    <property type="entry name" value="Histidine kinase-like ATPase, C-terminal domain"/>
    <property type="match status" value="1"/>
</dbReference>
<evidence type="ECO:0000256" key="8">
    <source>
        <dbReference type="ARBA" id="ARBA00023012"/>
    </source>
</evidence>
<dbReference type="Pfam" id="PF17159">
    <property type="entry name" value="MASE3"/>
    <property type="match status" value="1"/>
</dbReference>
<dbReference type="CDD" id="cd00130">
    <property type="entry name" value="PAS"/>
    <property type="match status" value="2"/>
</dbReference>
<dbReference type="PROSITE" id="PS50113">
    <property type="entry name" value="PAC"/>
    <property type="match status" value="2"/>
</dbReference>
<dbReference type="InterPro" id="IPR000014">
    <property type="entry name" value="PAS"/>
</dbReference>
<protein>
    <recommendedName>
        <fullName evidence="2">histidine kinase</fullName>
        <ecNumber evidence="2">2.7.13.3</ecNumber>
    </recommendedName>
</protein>
<evidence type="ECO:0000259" key="13">
    <source>
        <dbReference type="PROSITE" id="PS50110"/>
    </source>
</evidence>
<dbReference type="PROSITE" id="PS50110">
    <property type="entry name" value="RESPONSE_REGULATORY"/>
    <property type="match status" value="1"/>
</dbReference>
<dbReference type="Proteomes" id="UP000733744">
    <property type="component" value="Unassembled WGS sequence"/>
</dbReference>
<dbReference type="EMBL" id="RYFG02000010">
    <property type="protein sequence ID" value="TRX02638.1"/>
    <property type="molecule type" value="Genomic_DNA"/>
</dbReference>
<dbReference type="PROSITE" id="PS50109">
    <property type="entry name" value="HIS_KIN"/>
    <property type="match status" value="1"/>
</dbReference>
<dbReference type="NCBIfam" id="TIGR00229">
    <property type="entry name" value="sensory_box"/>
    <property type="match status" value="2"/>
</dbReference>
<keyword evidence="3 9" id="KW-0597">Phosphoprotein</keyword>
<keyword evidence="7" id="KW-0067">ATP-binding</keyword>
<feature type="transmembrane region" description="Helical" evidence="11">
    <location>
        <begin position="210"/>
        <end position="228"/>
    </location>
</feature>
<keyword evidence="11" id="KW-1133">Transmembrane helix</keyword>
<dbReference type="InterPro" id="IPR003661">
    <property type="entry name" value="HisK_dim/P_dom"/>
</dbReference>
<dbReference type="InterPro" id="IPR036097">
    <property type="entry name" value="HisK_dim/P_sf"/>
</dbReference>
<dbReference type="PRINTS" id="PR00344">
    <property type="entry name" value="BCTRLSENSOR"/>
</dbReference>
<dbReference type="InterPro" id="IPR036890">
    <property type="entry name" value="HATPase_C_sf"/>
</dbReference>
<dbReference type="PANTHER" id="PTHR43065:SF42">
    <property type="entry name" value="TWO-COMPONENT SENSOR PPRA"/>
    <property type="match status" value="1"/>
</dbReference>